<dbReference type="EMBL" id="JAOCKX010000001">
    <property type="protein sequence ID" value="MDH2129514.1"/>
    <property type="molecule type" value="Genomic_DNA"/>
</dbReference>
<evidence type="ECO:0000313" key="5">
    <source>
        <dbReference type="Proteomes" id="UP000037029"/>
    </source>
</evidence>
<dbReference type="Proteomes" id="UP000037029">
    <property type="component" value="Chromosome"/>
</dbReference>
<dbReference type="InterPro" id="IPR014795">
    <property type="entry name" value="TacA_1-like"/>
</dbReference>
<dbReference type="InterPro" id="IPR010985">
    <property type="entry name" value="Ribbon_hlx_hlx"/>
</dbReference>
<dbReference type="PANTHER" id="PTHR35401:SF2">
    <property type="entry name" value="ABC-TYPE TRANSPORT SYSTEM"/>
    <property type="match status" value="1"/>
</dbReference>
<evidence type="ECO:0000313" key="3">
    <source>
        <dbReference type="EMBL" id="ATP19174.1"/>
    </source>
</evidence>
<dbReference type="AlphaFoldDB" id="A0A0J9CU84"/>
<dbReference type="GO" id="GO:0006355">
    <property type="term" value="P:regulation of DNA-templated transcription"/>
    <property type="evidence" value="ECO:0007669"/>
    <property type="project" value="InterPro"/>
</dbReference>
<dbReference type="Pfam" id="PF08681">
    <property type="entry name" value="TacA1"/>
    <property type="match status" value="1"/>
</dbReference>
<evidence type="ECO:0000256" key="2">
    <source>
        <dbReference type="ARBA" id="ARBA00049988"/>
    </source>
</evidence>
<dbReference type="Proteomes" id="UP001162318">
    <property type="component" value="Unassembled WGS sequence"/>
</dbReference>
<name>A0A0J9CU84_SPHYA</name>
<gene>
    <name evidence="3" type="ORF">BV87_12715</name>
    <name evidence="4" type="ORF">N5J77_00140</name>
</gene>
<protein>
    <submittedName>
        <fullName evidence="3">DUF1778 domain-containing protein</fullName>
    </submittedName>
</protein>
<dbReference type="Gene3D" id="1.20.5.780">
    <property type="entry name" value="Single helix bin"/>
    <property type="match status" value="1"/>
</dbReference>
<evidence type="ECO:0000313" key="4">
    <source>
        <dbReference type="EMBL" id="MDH2129514.1"/>
    </source>
</evidence>
<proteinExistence type="inferred from homology"/>
<organism evidence="3 5">
    <name type="scientific">Sphingobium yanoikuyae</name>
    <name type="common">Sphingomonas yanoikuyae</name>
    <dbReference type="NCBI Taxonomy" id="13690"/>
    <lineage>
        <taxon>Bacteria</taxon>
        <taxon>Pseudomonadati</taxon>
        <taxon>Pseudomonadota</taxon>
        <taxon>Alphaproteobacteria</taxon>
        <taxon>Sphingomonadales</taxon>
        <taxon>Sphingomonadaceae</taxon>
        <taxon>Sphingobium</taxon>
    </lineage>
</organism>
<sequence length="102" mass="11388">MNKFVDIAAKVEERATERMSFRTKPRIKEVIQYAAAVSGVDDSTFAMNAAYKAALEVIEAQERTVLRGEDAVALLDALENPSPPTEAMRSAFAQYRDRYLSN</sequence>
<dbReference type="SUPFAM" id="SSF47598">
    <property type="entry name" value="Ribbon-helix-helix"/>
    <property type="match status" value="1"/>
</dbReference>
<dbReference type="EMBL" id="CP020925">
    <property type="protein sequence ID" value="ATP19174.1"/>
    <property type="molecule type" value="Genomic_DNA"/>
</dbReference>
<reference evidence="3 5" key="1">
    <citation type="submission" date="2017-04" db="EMBL/GenBank/DDBJ databases">
        <title>Characterization, genome and methylation analysis of a phthalic acid esters degrading strain Sphingobium yanoikuyae SHJ.</title>
        <authorList>
            <person name="Feng L."/>
        </authorList>
    </citation>
    <scope>NUCLEOTIDE SEQUENCE [LARGE SCALE GENOMIC DNA]</scope>
    <source>
        <strain evidence="3 5">SHJ</strain>
    </source>
</reference>
<comment type="similarity">
    <text evidence="2">Belongs to the TacA antitoxin family.</text>
</comment>
<dbReference type="RefSeq" id="WP_048939490.1">
    <property type="nucleotide sequence ID" value="NZ_CP020925.1"/>
</dbReference>
<evidence type="ECO:0000256" key="1">
    <source>
        <dbReference type="ARBA" id="ARBA00022649"/>
    </source>
</evidence>
<dbReference type="PANTHER" id="PTHR35401">
    <property type="entry name" value="COPG FAMILY HELIX-TURN-HELIX PROTEIN-RELATED-RELATED"/>
    <property type="match status" value="1"/>
</dbReference>
<accession>A0A0J9CU84</accession>
<keyword evidence="1" id="KW-1277">Toxin-antitoxin system</keyword>
<reference evidence="4" key="2">
    <citation type="submission" date="2022-09" db="EMBL/GenBank/DDBJ databases">
        <title>Intensive care unit water sources are persistently colonized with multi-drug resistant bacteria and are the site of extensive horizontal gene transfer of antibiotic resistance genes.</title>
        <authorList>
            <person name="Diorio-Toth L."/>
        </authorList>
    </citation>
    <scope>NUCLEOTIDE SEQUENCE</scope>
    <source>
        <strain evidence="4">GD03659</strain>
    </source>
</reference>